<reference evidence="1 2" key="1">
    <citation type="submission" date="2021-06" db="EMBL/GenBank/DDBJ databases">
        <authorList>
            <person name="Palmer J.M."/>
        </authorList>
    </citation>
    <scope>NUCLEOTIDE SEQUENCE [LARGE SCALE GENOMIC DNA]</scope>
    <source>
        <strain evidence="2">if_2019</strain>
        <tissue evidence="1">Muscle</tissue>
    </source>
</reference>
<keyword evidence="2" id="KW-1185">Reference proteome</keyword>
<evidence type="ECO:0000313" key="1">
    <source>
        <dbReference type="EMBL" id="MEQ2242352.1"/>
    </source>
</evidence>
<evidence type="ECO:0000313" key="2">
    <source>
        <dbReference type="Proteomes" id="UP001482620"/>
    </source>
</evidence>
<sequence length="109" mass="12583">MQSHLGLQLFGPVTFLNLQCISLTSRWQQTLTLNFLSVQSALRSEPQPATLDGNESFVSVYLQSEQKKLLLQLFLIFYYEQESTKHLLDSYFSFSSAARQTCTAYRYNI</sequence>
<comment type="caution">
    <text evidence="1">The sequence shown here is derived from an EMBL/GenBank/DDBJ whole genome shotgun (WGS) entry which is preliminary data.</text>
</comment>
<protein>
    <submittedName>
        <fullName evidence="1">Uncharacterized protein</fullName>
    </submittedName>
</protein>
<accession>A0ABV0UCP2</accession>
<dbReference type="EMBL" id="JAHRIQ010064441">
    <property type="protein sequence ID" value="MEQ2242352.1"/>
    <property type="molecule type" value="Genomic_DNA"/>
</dbReference>
<name>A0ABV0UCP2_9TELE</name>
<dbReference type="Proteomes" id="UP001482620">
    <property type="component" value="Unassembled WGS sequence"/>
</dbReference>
<organism evidence="1 2">
    <name type="scientific">Ilyodon furcidens</name>
    <name type="common">goldbreast splitfin</name>
    <dbReference type="NCBI Taxonomy" id="33524"/>
    <lineage>
        <taxon>Eukaryota</taxon>
        <taxon>Metazoa</taxon>
        <taxon>Chordata</taxon>
        <taxon>Craniata</taxon>
        <taxon>Vertebrata</taxon>
        <taxon>Euteleostomi</taxon>
        <taxon>Actinopterygii</taxon>
        <taxon>Neopterygii</taxon>
        <taxon>Teleostei</taxon>
        <taxon>Neoteleostei</taxon>
        <taxon>Acanthomorphata</taxon>
        <taxon>Ovalentaria</taxon>
        <taxon>Atherinomorphae</taxon>
        <taxon>Cyprinodontiformes</taxon>
        <taxon>Goodeidae</taxon>
        <taxon>Ilyodon</taxon>
    </lineage>
</organism>
<proteinExistence type="predicted"/>
<gene>
    <name evidence="1" type="ORF">ILYODFUR_035035</name>
</gene>